<evidence type="ECO:0000313" key="4">
    <source>
        <dbReference type="EMBL" id="BCX47246.1"/>
    </source>
</evidence>
<dbReference type="InterPro" id="IPR021908">
    <property type="entry name" value="YfbK_C"/>
</dbReference>
<feature type="region of interest" description="Disordered" evidence="1">
    <location>
        <begin position="111"/>
        <end position="136"/>
    </location>
</feature>
<dbReference type="InterPro" id="IPR022156">
    <property type="entry name" value="Uncharacterised_YfbK_N"/>
</dbReference>
<dbReference type="PANTHER" id="PTHR10579">
    <property type="entry name" value="CALCIUM-ACTIVATED CHLORIDE CHANNEL REGULATOR"/>
    <property type="match status" value="1"/>
</dbReference>
<dbReference type="InterPro" id="IPR002035">
    <property type="entry name" value="VWF_A"/>
</dbReference>
<gene>
    <name evidence="4" type="ORF">HAHE_11540</name>
</gene>
<name>A0ABM7RC57_9BACT</name>
<dbReference type="PROSITE" id="PS50234">
    <property type="entry name" value="VWFA"/>
    <property type="match status" value="1"/>
</dbReference>
<keyword evidence="2" id="KW-0472">Membrane</keyword>
<keyword evidence="5" id="KW-1185">Reference proteome</keyword>
<dbReference type="Pfam" id="PF12034">
    <property type="entry name" value="YfbK_C"/>
    <property type="match status" value="1"/>
</dbReference>
<dbReference type="Pfam" id="PF00092">
    <property type="entry name" value="VWA"/>
    <property type="match status" value="1"/>
</dbReference>
<evidence type="ECO:0000313" key="5">
    <source>
        <dbReference type="Proteomes" id="UP001374893"/>
    </source>
</evidence>
<evidence type="ECO:0000256" key="2">
    <source>
        <dbReference type="SAM" id="Phobius"/>
    </source>
</evidence>
<dbReference type="InterPro" id="IPR051266">
    <property type="entry name" value="CLCR"/>
</dbReference>
<dbReference type="EMBL" id="AP024702">
    <property type="protein sequence ID" value="BCX47246.1"/>
    <property type="molecule type" value="Genomic_DNA"/>
</dbReference>
<dbReference type="SMART" id="SM00327">
    <property type="entry name" value="VWA"/>
    <property type="match status" value="1"/>
</dbReference>
<protein>
    <submittedName>
        <fullName evidence="4">Magnesium-chelatase subunit protein</fullName>
    </submittedName>
</protein>
<keyword evidence="2" id="KW-0812">Transmembrane</keyword>
<dbReference type="Proteomes" id="UP001374893">
    <property type="component" value="Chromosome"/>
</dbReference>
<dbReference type="SUPFAM" id="SSF53300">
    <property type="entry name" value="vWA-like"/>
    <property type="match status" value="1"/>
</dbReference>
<keyword evidence="2" id="KW-1133">Transmembrane helix</keyword>
<organism evidence="4 5">
    <name type="scientific">Haloferula helveola</name>
    <dbReference type="NCBI Taxonomy" id="490095"/>
    <lineage>
        <taxon>Bacteria</taxon>
        <taxon>Pseudomonadati</taxon>
        <taxon>Verrucomicrobiota</taxon>
        <taxon>Verrucomicrobiia</taxon>
        <taxon>Verrucomicrobiales</taxon>
        <taxon>Verrucomicrobiaceae</taxon>
        <taxon>Haloferula</taxon>
    </lineage>
</organism>
<reference evidence="4 5" key="1">
    <citation type="submission" date="2021-06" db="EMBL/GenBank/DDBJ databases">
        <title>Complete genome of Haloferula helveola possessing various polysaccharide degrading enzymes.</title>
        <authorList>
            <person name="Takami H."/>
            <person name="Huang C."/>
            <person name="Hamasaki K."/>
        </authorList>
    </citation>
    <scope>NUCLEOTIDE SEQUENCE [LARGE SCALE GENOMIC DNA]</scope>
    <source>
        <strain evidence="4 5">CN-1</strain>
    </source>
</reference>
<accession>A0ABM7RC57</accession>
<feature type="domain" description="VWFA" evidence="3">
    <location>
        <begin position="383"/>
        <end position="563"/>
    </location>
</feature>
<evidence type="ECO:0000259" key="3">
    <source>
        <dbReference type="PROSITE" id="PS50234"/>
    </source>
</evidence>
<dbReference type="RefSeq" id="WP_338689339.1">
    <property type="nucleotide sequence ID" value="NZ_AP024702.1"/>
</dbReference>
<feature type="region of interest" description="Disordered" evidence="1">
    <location>
        <begin position="179"/>
        <end position="257"/>
    </location>
</feature>
<dbReference type="Pfam" id="PF12450">
    <property type="entry name" value="vWF_A"/>
    <property type="match status" value="1"/>
</dbReference>
<dbReference type="Gene3D" id="3.40.50.410">
    <property type="entry name" value="von Willebrand factor, type A domain"/>
    <property type="match status" value="1"/>
</dbReference>
<feature type="transmembrane region" description="Helical" evidence="2">
    <location>
        <begin position="48"/>
        <end position="66"/>
    </location>
</feature>
<evidence type="ECO:0000256" key="1">
    <source>
        <dbReference type="SAM" id="MobiDB-lite"/>
    </source>
</evidence>
<dbReference type="PANTHER" id="PTHR10579:SF43">
    <property type="entry name" value="ZINC FINGER (C3HC4-TYPE RING FINGER) FAMILY PROTEIN"/>
    <property type="match status" value="1"/>
</dbReference>
<sequence length="744" mass="80840">MNHEDQLIDALLKEQARKREADESLLSSIEEALDDDGQPSRRTSRWKGALPLSLAAAVAIGGAFIYHKRGNFAPELAQYDAAEAGAAPAHESPEHERMRPTAMPLAEAKMEAESAAQGGETSLMEAPAAATPAQPGNALMDESMERAAKSATMGRDLDATGGAGREVGDAVVDGEIATLEVSPKPAPAADQLRQDPTSSDADTHLRGRVNIQGHTTSKEKVIRREVPAAPSEPLDQGSRGGLHRSVPARPADGAPVPKRLQEEILPRPNKPQQLDRENYGRLTDQPWKSPWNDPLSTFSTDVDTASYTNLRRMIRNGQSIQPDAVRIEECINYFDYKYPAPKGDSPFAVQSMLATCPWQPEHLLARVAIKGREIHNNARPASNLVFLIDVSGSMQSPDKLPMLKRSMRTLIDSLDERDCVGMVVYAGTEGVVLEPTTLDDAGKKKAVEALGKLEAGGSTNGGAGLYRAYQMALQKKVDGGVNRVILATDGDFNVGTTGQGQLVELVKGNAAKNVSLSVLGFGTGNLNDAMLEAITNEGNGNYFYIDGDSEAQRIFLQKLTGTLITIAKDVKIQIEFNPGKVKAYRLIGYANRMLRNEDFKNDKVDAGDIGAGHTVTAFYEIVPVGVDSPGTGDVDELEYQRPADRRELVESPAWLTLKLRYKHPEGEKSTEIKTQVEGKPVTWEEAGTDYRMASAVALFGMKLRQMPDVADVPWDKVEEIAEPALADDLNERRAEFLGLVKQLK</sequence>
<dbReference type="InterPro" id="IPR036465">
    <property type="entry name" value="vWFA_dom_sf"/>
</dbReference>
<proteinExistence type="predicted"/>
<feature type="compositionally biased region" description="Basic and acidic residues" evidence="1">
    <location>
        <begin position="216"/>
        <end position="226"/>
    </location>
</feature>